<dbReference type="NCBIfam" id="TIGR01484">
    <property type="entry name" value="HAD-SF-IIB"/>
    <property type="match status" value="1"/>
</dbReference>
<dbReference type="EMBL" id="JAUSUE010000004">
    <property type="protein sequence ID" value="MDQ0203175.1"/>
    <property type="molecule type" value="Genomic_DNA"/>
</dbReference>
<dbReference type="SUPFAM" id="SSF56784">
    <property type="entry name" value="HAD-like"/>
    <property type="match status" value="1"/>
</dbReference>
<reference evidence="1 2" key="1">
    <citation type="submission" date="2023-07" db="EMBL/GenBank/DDBJ databases">
        <title>Genomic Encyclopedia of Type Strains, Phase IV (KMG-IV): sequencing the most valuable type-strain genomes for metagenomic binning, comparative biology and taxonomic classification.</title>
        <authorList>
            <person name="Goeker M."/>
        </authorList>
    </citation>
    <scope>NUCLEOTIDE SEQUENCE [LARGE SCALE GENOMIC DNA]</scope>
    <source>
        <strain evidence="1 2">DSM 16980</strain>
    </source>
</reference>
<dbReference type="PROSITE" id="PS01229">
    <property type="entry name" value="COF_2"/>
    <property type="match status" value="1"/>
</dbReference>
<dbReference type="InterPro" id="IPR000150">
    <property type="entry name" value="Cof"/>
</dbReference>
<dbReference type="PANTHER" id="PTHR10000:SF8">
    <property type="entry name" value="HAD SUPERFAMILY HYDROLASE-LIKE, TYPE 3"/>
    <property type="match status" value="1"/>
</dbReference>
<evidence type="ECO:0000313" key="2">
    <source>
        <dbReference type="Proteomes" id="UP001239167"/>
    </source>
</evidence>
<protein>
    <submittedName>
        <fullName evidence="1">Cof subfamily protein (Haloacid dehalogenase superfamily)</fullName>
    </submittedName>
</protein>
<dbReference type="InterPro" id="IPR023214">
    <property type="entry name" value="HAD_sf"/>
</dbReference>
<dbReference type="Gene3D" id="3.40.50.1000">
    <property type="entry name" value="HAD superfamily/HAD-like"/>
    <property type="match status" value="1"/>
</dbReference>
<dbReference type="Gene3D" id="3.30.1240.10">
    <property type="match status" value="1"/>
</dbReference>
<proteinExistence type="predicted"/>
<dbReference type="SFLD" id="SFLDS00003">
    <property type="entry name" value="Haloacid_Dehalogenase"/>
    <property type="match status" value="1"/>
</dbReference>
<dbReference type="SFLD" id="SFLDG01140">
    <property type="entry name" value="C2.B:_Phosphomannomutase_and_P"/>
    <property type="match status" value="1"/>
</dbReference>
<organism evidence="1 2">
    <name type="scientific">Pectinatus haikarae</name>
    <dbReference type="NCBI Taxonomy" id="349096"/>
    <lineage>
        <taxon>Bacteria</taxon>
        <taxon>Bacillati</taxon>
        <taxon>Bacillota</taxon>
        <taxon>Negativicutes</taxon>
        <taxon>Selenomonadales</taxon>
        <taxon>Selenomonadaceae</taxon>
        <taxon>Pectinatus</taxon>
    </lineage>
</organism>
<dbReference type="Proteomes" id="UP001239167">
    <property type="component" value="Unassembled WGS sequence"/>
</dbReference>
<gene>
    <name evidence="1" type="ORF">J2S01_000882</name>
</gene>
<dbReference type="InterPro" id="IPR036412">
    <property type="entry name" value="HAD-like_sf"/>
</dbReference>
<dbReference type="PROSITE" id="PS01228">
    <property type="entry name" value="COF_1"/>
    <property type="match status" value="1"/>
</dbReference>
<dbReference type="RefSeq" id="WP_307223162.1">
    <property type="nucleotide sequence ID" value="NZ_CP116940.1"/>
</dbReference>
<name>A0ABT9Y6M2_9FIRM</name>
<dbReference type="Pfam" id="PF08282">
    <property type="entry name" value="Hydrolase_3"/>
    <property type="match status" value="1"/>
</dbReference>
<evidence type="ECO:0000313" key="1">
    <source>
        <dbReference type="EMBL" id="MDQ0203175.1"/>
    </source>
</evidence>
<dbReference type="InterPro" id="IPR006379">
    <property type="entry name" value="HAD-SF_hydro_IIB"/>
</dbReference>
<accession>A0ABT9Y6M2</accession>
<dbReference type="CDD" id="cd07516">
    <property type="entry name" value="HAD_Pase"/>
    <property type="match status" value="1"/>
</dbReference>
<sequence length="269" mass="29165">MSFKIVFSDIDGTLLNSQHKLLSSTIEAVRQLYNNGIIFVPVSARMPKAIAPLIDDLRIAAPIISYNGALILSADRNVLFSKKLSGQDCRSILRKIHSLWPQTIVNYYCDDDWYVEDITAAPVKAEISITSAIPLEMSFTDLLTGGILPHKLLCMCPPAVCSQMETVLSAAYEQLTIIRSSPTLLEIIDQSISKAHAVNFFLKLCGISADESIAFGDNYNDLGMLASVGTGIAMGNAPQEIKDAAAKTTASNDDDGIYNALQELGFLSV</sequence>
<dbReference type="PANTHER" id="PTHR10000">
    <property type="entry name" value="PHOSPHOSERINE PHOSPHATASE"/>
    <property type="match status" value="1"/>
</dbReference>
<dbReference type="NCBIfam" id="TIGR00099">
    <property type="entry name" value="Cof-subfamily"/>
    <property type="match status" value="1"/>
</dbReference>
<keyword evidence="2" id="KW-1185">Reference proteome</keyword>
<comment type="caution">
    <text evidence="1">The sequence shown here is derived from an EMBL/GenBank/DDBJ whole genome shotgun (WGS) entry which is preliminary data.</text>
</comment>